<evidence type="ECO:0000256" key="2">
    <source>
        <dbReference type="ARBA" id="ARBA00004953"/>
    </source>
</evidence>
<evidence type="ECO:0000313" key="12">
    <source>
        <dbReference type="EMBL" id="GLS90318.1"/>
    </source>
</evidence>
<keyword evidence="5" id="KW-0436">Ligase</keyword>
<protein>
    <submittedName>
        <fullName evidence="12">Hydrogenobyrinate a,c-diamide synthase</fullName>
    </submittedName>
</protein>
<dbReference type="PANTHER" id="PTHR43873">
    <property type="entry name" value="COBYRINATE A,C-DIAMIDE SYNTHASE"/>
    <property type="match status" value="1"/>
</dbReference>
<dbReference type="SUPFAM" id="SSF52540">
    <property type="entry name" value="P-loop containing nucleoside triphosphate hydrolases"/>
    <property type="match status" value="1"/>
</dbReference>
<evidence type="ECO:0000259" key="11">
    <source>
        <dbReference type="Pfam" id="PF07685"/>
    </source>
</evidence>
<dbReference type="RefSeq" id="WP_284203433.1">
    <property type="nucleotide sequence ID" value="NZ_BSPQ01000002.1"/>
</dbReference>
<dbReference type="Proteomes" id="UP001157353">
    <property type="component" value="Unassembled WGS sequence"/>
</dbReference>
<dbReference type="Pfam" id="PF01656">
    <property type="entry name" value="CbiA"/>
    <property type="match status" value="1"/>
</dbReference>
<evidence type="ECO:0000256" key="4">
    <source>
        <dbReference type="ARBA" id="ARBA00022573"/>
    </source>
</evidence>
<dbReference type="NCBIfam" id="NF002204">
    <property type="entry name" value="PRK01077.1"/>
    <property type="match status" value="1"/>
</dbReference>
<dbReference type="PROSITE" id="PS51274">
    <property type="entry name" value="GATASE_COBBQ"/>
    <property type="match status" value="1"/>
</dbReference>
<comment type="cofactor">
    <cofactor evidence="1">
        <name>Mg(2+)</name>
        <dbReference type="ChEBI" id="CHEBI:18420"/>
    </cofactor>
</comment>
<dbReference type="InterPro" id="IPR004484">
    <property type="entry name" value="CbiA/CobB_synth"/>
</dbReference>
<proteinExistence type="inferred from homology"/>
<dbReference type="InterPro" id="IPR002586">
    <property type="entry name" value="CobQ/CobB/MinD/ParA_Nub-bd_dom"/>
</dbReference>
<sequence>MNINNADNVLLNDSVTHPEGSGILCPALVISAPSSGSGKTTVTAALARYHRNQGKKVTVFKVGPDFIDPMILQQASGELVYQLDLWIVGKKQCRELLYQAAQSADLILIEGVMGLFDGTPSSADIATYFNIPVLAVIDAAAMAQTFAAVTFGLAKYKQNLPFAGVIANKVSSDRHIEILEASLDSQFTLFGRLPNEAAITLPERHLGLVQAQELQEIDSQLDTAAAYIAKTKLVNLPPSVEFYTEAKVDNDGLLNLNDETPTTNEKALANTRIAIVKDQAFNFIYAANIEFLEQAGATILYCSALNDTVLPECDALYLPGGYPELYAQQLSNNVAFISAIRTFAQSNKPIIAECGGMLYLLEHLTDFNQQQFEMVGLLPGTAVMNKRLTAIGSQSASLPCFGSSTTNDGHDNNNNEIIMRGHSFHYSSAKISLTPVSQARHFPSQRLGEYVYQHGNIIASYMHWYLPSNPALAIKLFQKAASTNHNI</sequence>
<keyword evidence="6" id="KW-0547">Nucleotide-binding</keyword>
<organism evidence="12 13">
    <name type="scientific">Psychromonas marina</name>
    <dbReference type="NCBI Taxonomy" id="88364"/>
    <lineage>
        <taxon>Bacteria</taxon>
        <taxon>Pseudomonadati</taxon>
        <taxon>Pseudomonadota</taxon>
        <taxon>Gammaproteobacteria</taxon>
        <taxon>Alteromonadales</taxon>
        <taxon>Psychromonadaceae</taxon>
        <taxon>Psychromonas</taxon>
    </lineage>
</organism>
<keyword evidence="9" id="KW-0315">Glutamine amidotransferase</keyword>
<name>A0ABQ6DYU4_9GAMM</name>
<keyword evidence="13" id="KW-1185">Reference proteome</keyword>
<evidence type="ECO:0000256" key="7">
    <source>
        <dbReference type="ARBA" id="ARBA00022840"/>
    </source>
</evidence>
<dbReference type="CDD" id="cd03130">
    <property type="entry name" value="GATase1_CobB"/>
    <property type="match status" value="1"/>
</dbReference>
<evidence type="ECO:0000256" key="3">
    <source>
        <dbReference type="ARBA" id="ARBA00006205"/>
    </source>
</evidence>
<evidence type="ECO:0000256" key="5">
    <source>
        <dbReference type="ARBA" id="ARBA00022598"/>
    </source>
</evidence>
<dbReference type="SUPFAM" id="SSF52317">
    <property type="entry name" value="Class I glutamine amidotransferase-like"/>
    <property type="match status" value="1"/>
</dbReference>
<keyword evidence="4" id="KW-0169">Cobalamin biosynthesis</keyword>
<evidence type="ECO:0000256" key="1">
    <source>
        <dbReference type="ARBA" id="ARBA00001946"/>
    </source>
</evidence>
<keyword evidence="8" id="KW-0460">Magnesium</keyword>
<dbReference type="Pfam" id="PF07685">
    <property type="entry name" value="GATase_3"/>
    <property type="match status" value="1"/>
</dbReference>
<keyword evidence="7" id="KW-0067">ATP-binding</keyword>
<gene>
    <name evidence="12" type="primary">cobB_2</name>
    <name evidence="12" type="ORF">GCM10007916_13850</name>
</gene>
<dbReference type="InterPro" id="IPR027417">
    <property type="entry name" value="P-loop_NTPase"/>
</dbReference>
<feature type="domain" description="CobQ/CobB/MinD/ParA nucleotide binding" evidence="10">
    <location>
        <begin position="29"/>
        <end position="206"/>
    </location>
</feature>
<comment type="caution">
    <text evidence="12">The sequence shown here is derived from an EMBL/GenBank/DDBJ whole genome shotgun (WGS) entry which is preliminary data.</text>
</comment>
<dbReference type="EMBL" id="BSPQ01000002">
    <property type="protein sequence ID" value="GLS90318.1"/>
    <property type="molecule type" value="Genomic_DNA"/>
</dbReference>
<evidence type="ECO:0000313" key="13">
    <source>
        <dbReference type="Proteomes" id="UP001157353"/>
    </source>
</evidence>
<evidence type="ECO:0000256" key="6">
    <source>
        <dbReference type="ARBA" id="ARBA00022741"/>
    </source>
</evidence>
<evidence type="ECO:0000256" key="9">
    <source>
        <dbReference type="ARBA" id="ARBA00022962"/>
    </source>
</evidence>
<dbReference type="PANTHER" id="PTHR43873:SF1">
    <property type="entry name" value="COBYRINATE A,C-DIAMIDE SYNTHASE"/>
    <property type="match status" value="1"/>
</dbReference>
<comment type="similarity">
    <text evidence="3">Belongs to the CobB/CobQ family. CobQ subfamily.</text>
</comment>
<dbReference type="NCBIfam" id="TIGR00379">
    <property type="entry name" value="cobB"/>
    <property type="match status" value="1"/>
</dbReference>
<comment type="pathway">
    <text evidence="2">Cofactor biosynthesis; adenosylcobalamin biosynthesis.</text>
</comment>
<dbReference type="Gene3D" id="3.40.50.300">
    <property type="entry name" value="P-loop containing nucleotide triphosphate hydrolases"/>
    <property type="match status" value="2"/>
</dbReference>
<dbReference type="Gene3D" id="3.40.50.880">
    <property type="match status" value="1"/>
</dbReference>
<evidence type="ECO:0000259" key="10">
    <source>
        <dbReference type="Pfam" id="PF01656"/>
    </source>
</evidence>
<feature type="domain" description="CobB/CobQ-like glutamine amidotransferase" evidence="11">
    <location>
        <begin position="272"/>
        <end position="467"/>
    </location>
</feature>
<reference evidence="13" key="1">
    <citation type="journal article" date="2019" name="Int. J. Syst. Evol. Microbiol.">
        <title>The Global Catalogue of Microorganisms (GCM) 10K type strain sequencing project: providing services to taxonomists for standard genome sequencing and annotation.</title>
        <authorList>
            <consortium name="The Broad Institute Genomics Platform"/>
            <consortium name="The Broad Institute Genome Sequencing Center for Infectious Disease"/>
            <person name="Wu L."/>
            <person name="Ma J."/>
        </authorList>
    </citation>
    <scope>NUCLEOTIDE SEQUENCE [LARGE SCALE GENOMIC DNA]</scope>
    <source>
        <strain evidence="13">NBRC 103166</strain>
    </source>
</reference>
<dbReference type="InterPro" id="IPR029062">
    <property type="entry name" value="Class_I_gatase-like"/>
</dbReference>
<evidence type="ECO:0000256" key="8">
    <source>
        <dbReference type="ARBA" id="ARBA00022842"/>
    </source>
</evidence>
<dbReference type="InterPro" id="IPR011698">
    <property type="entry name" value="GATase_3"/>
</dbReference>
<accession>A0ABQ6DYU4</accession>